<dbReference type="SUPFAM" id="SSF54862">
    <property type="entry name" value="4Fe-4S ferredoxins"/>
    <property type="match status" value="1"/>
</dbReference>
<evidence type="ECO:0000256" key="3">
    <source>
        <dbReference type="ARBA" id="ARBA00023014"/>
    </source>
</evidence>
<proteinExistence type="predicted"/>
<evidence type="ECO:0000259" key="4">
    <source>
        <dbReference type="PROSITE" id="PS51379"/>
    </source>
</evidence>
<comment type="caution">
    <text evidence="5">The sequence shown here is derived from an EMBL/GenBank/DDBJ whole genome shotgun (WGS) entry which is preliminary data.</text>
</comment>
<dbReference type="InterPro" id="IPR017900">
    <property type="entry name" value="4Fe4S_Fe_S_CS"/>
</dbReference>
<dbReference type="PROSITE" id="PS51379">
    <property type="entry name" value="4FE4S_FER_2"/>
    <property type="match status" value="2"/>
</dbReference>
<dbReference type="NCBIfam" id="NF038196">
    <property type="entry name" value="ferrodoxin_EFR1"/>
    <property type="match status" value="1"/>
</dbReference>
<dbReference type="AlphaFoldDB" id="A0A419T0T3"/>
<evidence type="ECO:0000313" key="5">
    <source>
        <dbReference type="EMBL" id="RKD31063.1"/>
    </source>
</evidence>
<dbReference type="InterPro" id="IPR017896">
    <property type="entry name" value="4Fe4S_Fe-S-bd"/>
</dbReference>
<dbReference type="GO" id="GO:0046872">
    <property type="term" value="F:metal ion binding"/>
    <property type="evidence" value="ECO:0007669"/>
    <property type="project" value="UniProtKB-KW"/>
</dbReference>
<dbReference type="EMBL" id="MCIA01000023">
    <property type="protein sequence ID" value="RKD31063.1"/>
    <property type="molecule type" value="Genomic_DNA"/>
</dbReference>
<dbReference type="GO" id="GO:0051536">
    <property type="term" value="F:iron-sulfur cluster binding"/>
    <property type="evidence" value="ECO:0007669"/>
    <property type="project" value="UniProtKB-KW"/>
</dbReference>
<dbReference type="RefSeq" id="WP_120197281.1">
    <property type="nucleotide sequence ID" value="NZ_MCIA01000023.1"/>
</dbReference>
<dbReference type="Proteomes" id="UP000284277">
    <property type="component" value="Unassembled WGS sequence"/>
</dbReference>
<organism evidence="5 6">
    <name type="scientific">Lacrimispora algidixylanolytica</name>
    <dbReference type="NCBI Taxonomy" id="94868"/>
    <lineage>
        <taxon>Bacteria</taxon>
        <taxon>Bacillati</taxon>
        <taxon>Bacillota</taxon>
        <taxon>Clostridia</taxon>
        <taxon>Lachnospirales</taxon>
        <taxon>Lachnospiraceae</taxon>
        <taxon>Lacrimispora</taxon>
    </lineage>
</organism>
<gene>
    <name evidence="5" type="ORF">BET01_04200</name>
</gene>
<keyword evidence="6" id="KW-1185">Reference proteome</keyword>
<dbReference type="Pfam" id="PF00037">
    <property type="entry name" value="Fer4"/>
    <property type="match status" value="1"/>
</dbReference>
<dbReference type="PROSITE" id="PS00198">
    <property type="entry name" value="4FE4S_FER_1"/>
    <property type="match status" value="2"/>
</dbReference>
<dbReference type="InterPro" id="IPR047964">
    <property type="entry name" value="EFR1-like"/>
</dbReference>
<dbReference type="Gene3D" id="3.30.70.20">
    <property type="match status" value="1"/>
</dbReference>
<keyword evidence="1" id="KW-0479">Metal-binding</keyword>
<dbReference type="OrthoDB" id="9813995at2"/>
<accession>A0A419T0T3</accession>
<dbReference type="Gene3D" id="3.40.50.360">
    <property type="match status" value="1"/>
</dbReference>
<evidence type="ECO:0000256" key="2">
    <source>
        <dbReference type="ARBA" id="ARBA00023004"/>
    </source>
</evidence>
<sequence>MKIFYFTGTGNSLYVAKRIGAEVYSIPQMIKEGRYEFEDEAIGFVFPCYGFGMAKMISNYIKKSKFKSNYFFAIMTYGGKSASGLHNMEEIAAKSGIHFNYTNEIMMVDNFLPAFEMESEIKNKSSDEIEKKIVQIEKDISARKNQLIRKGVASDVLSKYVHKIADNVSKNFAYKQIKVNDSCNGCRVCEQVCPANNISVTKTPEFSHHCEACLSCIHHCPQNAMHLKSEKSKARFINPNIQLKEIINANCQVK</sequence>
<evidence type="ECO:0000256" key="1">
    <source>
        <dbReference type="ARBA" id="ARBA00022723"/>
    </source>
</evidence>
<evidence type="ECO:0000313" key="6">
    <source>
        <dbReference type="Proteomes" id="UP000284277"/>
    </source>
</evidence>
<feature type="domain" description="4Fe-4S ferredoxin-type" evidence="4">
    <location>
        <begin position="175"/>
        <end position="203"/>
    </location>
</feature>
<dbReference type="InterPro" id="IPR029039">
    <property type="entry name" value="Flavoprotein-like_sf"/>
</dbReference>
<feature type="domain" description="4Fe-4S ferredoxin-type" evidence="4">
    <location>
        <begin position="210"/>
        <end position="230"/>
    </location>
</feature>
<keyword evidence="2" id="KW-0408">Iron</keyword>
<reference evidence="5 6" key="1">
    <citation type="submission" date="2016-08" db="EMBL/GenBank/DDBJ databases">
        <title>A new outlook on sporulation: Clostridium algidixylanolyticum.</title>
        <authorList>
            <person name="Poppleton D.I."/>
            <person name="Gribaldo S."/>
        </authorList>
    </citation>
    <scope>NUCLEOTIDE SEQUENCE [LARGE SCALE GENOMIC DNA]</scope>
    <source>
        <strain evidence="5 6">SPL73</strain>
    </source>
</reference>
<protein>
    <submittedName>
        <fullName evidence="5">4Fe-4S ferredoxin</fullName>
    </submittedName>
</protein>
<keyword evidence="3" id="KW-0411">Iron-sulfur</keyword>
<dbReference type="SUPFAM" id="SSF52218">
    <property type="entry name" value="Flavoproteins"/>
    <property type="match status" value="1"/>
</dbReference>
<name>A0A419T0T3_9FIRM</name>